<proteinExistence type="predicted"/>
<keyword evidence="1" id="KW-0732">Signal</keyword>
<evidence type="ECO:0000256" key="1">
    <source>
        <dbReference type="SAM" id="SignalP"/>
    </source>
</evidence>
<gene>
    <name evidence="2" type="ORF">XELAEV_18021185mg</name>
</gene>
<feature type="chain" id="PRO_5036776711" description="Interleukin-26" evidence="1">
    <location>
        <begin position="19"/>
        <end position="195"/>
    </location>
</feature>
<evidence type="ECO:0000313" key="2">
    <source>
        <dbReference type="EMBL" id="OCT87491.1"/>
    </source>
</evidence>
<sequence>MRVAAAGMCLFLVKLAFCQNSHKCTNRLGSSKCDYNKLLYFTSMSQILLKDNYRILIYHHHFIKLNDKQKICLLQKIFTFYKLVYENASTAGVPPQTILQISDHLQWLRGYCFQCPCCSKEFKNKIKLKERYSKSMTLNATTIMHYQLKLLKTAQKKRKRNPAEIQEKVIFEFRDLWQFLNTIKGQEAMHVTDGQ</sequence>
<dbReference type="EMBL" id="CM004471">
    <property type="protein sequence ID" value="OCT87491.1"/>
    <property type="molecule type" value="Genomic_DNA"/>
</dbReference>
<protein>
    <recommendedName>
        <fullName evidence="4">Interleukin-26</fullName>
    </recommendedName>
</protein>
<accession>A0A974DAM7</accession>
<organism evidence="2 3">
    <name type="scientific">Xenopus laevis</name>
    <name type="common">African clawed frog</name>
    <dbReference type="NCBI Taxonomy" id="8355"/>
    <lineage>
        <taxon>Eukaryota</taxon>
        <taxon>Metazoa</taxon>
        <taxon>Chordata</taxon>
        <taxon>Craniata</taxon>
        <taxon>Vertebrata</taxon>
        <taxon>Euteleostomi</taxon>
        <taxon>Amphibia</taxon>
        <taxon>Batrachia</taxon>
        <taxon>Anura</taxon>
        <taxon>Pipoidea</taxon>
        <taxon>Pipidae</taxon>
        <taxon>Xenopodinae</taxon>
        <taxon>Xenopus</taxon>
        <taxon>Xenopus</taxon>
    </lineage>
</organism>
<name>A0A974DAM7_XENLA</name>
<dbReference type="AlphaFoldDB" id="A0A974DAM7"/>
<feature type="signal peptide" evidence="1">
    <location>
        <begin position="1"/>
        <end position="18"/>
    </location>
</feature>
<reference evidence="3" key="1">
    <citation type="journal article" date="2016" name="Nature">
        <title>Genome evolution in the allotetraploid frog Xenopus laevis.</title>
        <authorList>
            <person name="Session A.M."/>
            <person name="Uno Y."/>
            <person name="Kwon T."/>
            <person name="Chapman J.A."/>
            <person name="Toyoda A."/>
            <person name="Takahashi S."/>
            <person name="Fukui A."/>
            <person name="Hikosaka A."/>
            <person name="Suzuki A."/>
            <person name="Kondo M."/>
            <person name="van Heeringen S.J."/>
            <person name="Quigley I."/>
            <person name="Heinz S."/>
            <person name="Ogino H."/>
            <person name="Ochi H."/>
            <person name="Hellsten U."/>
            <person name="Lyons J.B."/>
            <person name="Simakov O."/>
            <person name="Putnam N."/>
            <person name="Stites J."/>
            <person name="Kuroki Y."/>
            <person name="Tanaka T."/>
            <person name="Michiue T."/>
            <person name="Watanabe M."/>
            <person name="Bogdanovic O."/>
            <person name="Lister R."/>
            <person name="Georgiou G."/>
            <person name="Paranjpe S.S."/>
            <person name="van Kruijsbergen I."/>
            <person name="Shu S."/>
            <person name="Carlson J."/>
            <person name="Kinoshita T."/>
            <person name="Ohta Y."/>
            <person name="Mawaribuchi S."/>
            <person name="Jenkins J."/>
            <person name="Grimwood J."/>
            <person name="Schmutz J."/>
            <person name="Mitros T."/>
            <person name="Mozaffari S.V."/>
            <person name="Suzuki Y."/>
            <person name="Haramoto Y."/>
            <person name="Yamamoto T.S."/>
            <person name="Takagi C."/>
            <person name="Heald R."/>
            <person name="Miller K."/>
            <person name="Haudenschild C."/>
            <person name="Kitzman J."/>
            <person name="Nakayama T."/>
            <person name="Izutsu Y."/>
            <person name="Robert J."/>
            <person name="Fortriede J."/>
            <person name="Burns K."/>
            <person name="Lotay V."/>
            <person name="Karimi K."/>
            <person name="Yasuoka Y."/>
            <person name="Dichmann D.S."/>
            <person name="Flajnik M.F."/>
            <person name="Houston D.W."/>
            <person name="Shendure J."/>
            <person name="DuPasquier L."/>
            <person name="Vize P.D."/>
            <person name="Zorn A.M."/>
            <person name="Ito M."/>
            <person name="Marcotte E.M."/>
            <person name="Wallingford J.B."/>
            <person name="Ito Y."/>
            <person name="Asashima M."/>
            <person name="Ueno N."/>
            <person name="Matsuda Y."/>
            <person name="Veenstra G.J."/>
            <person name="Fujiyama A."/>
            <person name="Harland R.M."/>
            <person name="Taira M."/>
            <person name="Rokhsar D.S."/>
        </authorList>
    </citation>
    <scope>NUCLEOTIDE SEQUENCE [LARGE SCALE GENOMIC DNA]</scope>
    <source>
        <strain evidence="3">J</strain>
    </source>
</reference>
<evidence type="ECO:0000313" key="3">
    <source>
        <dbReference type="Proteomes" id="UP000694892"/>
    </source>
</evidence>
<dbReference type="Proteomes" id="UP000694892">
    <property type="component" value="Chromosome 3S"/>
</dbReference>
<evidence type="ECO:0008006" key="4">
    <source>
        <dbReference type="Google" id="ProtNLM"/>
    </source>
</evidence>